<dbReference type="InterPro" id="IPR051678">
    <property type="entry name" value="AGP_Transferase"/>
</dbReference>
<evidence type="ECO:0008006" key="3">
    <source>
        <dbReference type="Google" id="ProtNLM"/>
    </source>
</evidence>
<organism evidence="1 2">
    <name type="scientific">Penicillium cinerascens</name>
    <dbReference type="NCBI Taxonomy" id="70096"/>
    <lineage>
        <taxon>Eukaryota</taxon>
        <taxon>Fungi</taxon>
        <taxon>Dikarya</taxon>
        <taxon>Ascomycota</taxon>
        <taxon>Pezizomycotina</taxon>
        <taxon>Eurotiomycetes</taxon>
        <taxon>Eurotiomycetidae</taxon>
        <taxon>Eurotiales</taxon>
        <taxon>Aspergillaceae</taxon>
        <taxon>Penicillium</taxon>
    </lineage>
</organism>
<name>A0A9W9JEA4_9EURO</name>
<dbReference type="OrthoDB" id="3645574at2759"/>
<accession>A0A9W9JEA4</accession>
<dbReference type="RefSeq" id="XP_058305907.1">
    <property type="nucleotide sequence ID" value="XM_058455919.1"/>
</dbReference>
<dbReference type="Proteomes" id="UP001150904">
    <property type="component" value="Unassembled WGS sequence"/>
</dbReference>
<keyword evidence="2" id="KW-1185">Reference proteome</keyword>
<dbReference type="PANTHER" id="PTHR21310">
    <property type="entry name" value="AMINOGLYCOSIDE PHOSPHOTRANSFERASE-RELATED-RELATED"/>
    <property type="match status" value="1"/>
</dbReference>
<proteinExistence type="predicted"/>
<reference evidence="1" key="1">
    <citation type="submission" date="2022-12" db="EMBL/GenBank/DDBJ databases">
        <authorList>
            <person name="Petersen C."/>
        </authorList>
    </citation>
    <scope>NUCLEOTIDE SEQUENCE</scope>
    <source>
        <strain evidence="1">IBT 15544</strain>
    </source>
</reference>
<gene>
    <name evidence="1" type="ORF">N7498_008857</name>
</gene>
<protein>
    <recommendedName>
        <fullName evidence="3">Aminoglycoside phosphotransferase domain-containing protein</fullName>
    </recommendedName>
</protein>
<reference evidence="1" key="2">
    <citation type="journal article" date="2023" name="IMA Fungus">
        <title>Comparative genomic study of the Penicillium genus elucidates a diverse pangenome and 15 lateral gene transfer events.</title>
        <authorList>
            <person name="Petersen C."/>
            <person name="Sorensen T."/>
            <person name="Nielsen M.R."/>
            <person name="Sondergaard T.E."/>
            <person name="Sorensen J.L."/>
            <person name="Fitzpatrick D.A."/>
            <person name="Frisvad J.C."/>
            <person name="Nielsen K.L."/>
        </authorList>
    </citation>
    <scope>NUCLEOTIDE SEQUENCE</scope>
    <source>
        <strain evidence="1">IBT 15544</strain>
    </source>
</reference>
<dbReference type="AlphaFoldDB" id="A0A9W9JEA4"/>
<comment type="caution">
    <text evidence="1">The sequence shown here is derived from an EMBL/GenBank/DDBJ whole genome shotgun (WGS) entry which is preliminary data.</text>
</comment>
<dbReference type="GeneID" id="83183220"/>
<dbReference type="PANTHER" id="PTHR21310:SF37">
    <property type="entry name" value="AMINOGLYCOSIDE PHOSPHOTRANSFERASE DOMAIN-CONTAINING PROTEIN"/>
    <property type="match status" value="1"/>
</dbReference>
<evidence type="ECO:0000313" key="1">
    <source>
        <dbReference type="EMBL" id="KAJ5195419.1"/>
    </source>
</evidence>
<evidence type="ECO:0000313" key="2">
    <source>
        <dbReference type="Proteomes" id="UP001150904"/>
    </source>
</evidence>
<dbReference type="EMBL" id="JAPQKR010000015">
    <property type="protein sequence ID" value="KAJ5195419.1"/>
    <property type="molecule type" value="Genomic_DNA"/>
</dbReference>
<sequence>MLSDTWENGCHDKALRKTLFRDLSCMMIALTRTPLQRIGSFILDDTGHLRLSNRPLTLQIPFLENEGIPIDMSRRVTHLRADSYINDILAFHDSRFRHQPNAVSSLQDGLYQACALSVMRSVWPCFFRRDFFNGPFFMHLTDLHQSNILVDEDWNIKCLLDLEWACSHPVEMIHPPHWLSNDPIATIRLDVYEGIHKEFMEVLKEEEYASTRETQPLVQLHTVLQQGWDRGTFWCSLALNTPMALFGIFYDHIQPHFSQSHMDDEAFWSITMPYLTFDAFKFLDKRLEDKKQYDNHLREAFAGHIGPAICSSD</sequence>